<feature type="domain" description="NADP-dependent oxidoreductase" evidence="3">
    <location>
        <begin position="15"/>
        <end position="320"/>
    </location>
</feature>
<sequence>MEYAPLGRSGLKVSRLALGTMNFGAGPGAPCDEPEARRIIDAFLDLGGNIIDTADIYTGGRSEEVVGRAIAARRDSVVLATKGAGPLGPGPNDRGLSRRHLSRALDASLRRLGTDHVDLYQCHNWDPDVPVEETMTTLDGFVRQGKVRYIGCSNYTASQIIESQWASQRLGTTPFISLQPHYSLLAREIEAEILPACARHSLGAIAYGPLAGGVLAGRYRRGTQPAPGSRLHQWLAFNPTAARWAATLLRDRSFDIADGVTEVADHLATTPSAVAITWALRRPGITSVILGPRTIDQLTDNLASLDLDLPTDLAARLDDLSAPPNRPVTGLPVTLQEER</sequence>
<dbReference type="SUPFAM" id="SSF51430">
    <property type="entry name" value="NAD(P)-linked oxidoreductase"/>
    <property type="match status" value="1"/>
</dbReference>
<dbReference type="FunFam" id="3.20.20.100:FF:000004">
    <property type="entry name" value="Oxidoreductase, aldo/keto reductase"/>
    <property type="match status" value="1"/>
</dbReference>
<dbReference type="Pfam" id="PF00248">
    <property type="entry name" value="Aldo_ket_red"/>
    <property type="match status" value="1"/>
</dbReference>
<dbReference type="PANTHER" id="PTHR43364">
    <property type="entry name" value="NADH-SPECIFIC METHYLGLYOXAL REDUCTASE-RELATED"/>
    <property type="match status" value="1"/>
</dbReference>
<dbReference type="InterPro" id="IPR023210">
    <property type="entry name" value="NADP_OxRdtase_dom"/>
</dbReference>
<dbReference type="EMBL" id="FAOZ01000012">
    <property type="protein sequence ID" value="CUU57385.1"/>
    <property type="molecule type" value="Genomic_DNA"/>
</dbReference>
<evidence type="ECO:0000259" key="3">
    <source>
        <dbReference type="Pfam" id="PF00248"/>
    </source>
</evidence>
<accession>A0A0S4QQ63</accession>
<evidence type="ECO:0000256" key="1">
    <source>
        <dbReference type="ARBA" id="ARBA00023002"/>
    </source>
</evidence>
<gene>
    <name evidence="4" type="ORF">Ga0074812_11245</name>
</gene>
<dbReference type="Proteomes" id="UP000198802">
    <property type="component" value="Unassembled WGS sequence"/>
</dbReference>
<organism evidence="4 5">
    <name type="scientific">Parafrankia irregularis</name>
    <dbReference type="NCBI Taxonomy" id="795642"/>
    <lineage>
        <taxon>Bacteria</taxon>
        <taxon>Bacillati</taxon>
        <taxon>Actinomycetota</taxon>
        <taxon>Actinomycetes</taxon>
        <taxon>Frankiales</taxon>
        <taxon>Frankiaceae</taxon>
        <taxon>Parafrankia</taxon>
    </lineage>
</organism>
<dbReference type="RefSeq" id="WP_091278744.1">
    <property type="nucleotide sequence ID" value="NZ_FAOZ01000012.1"/>
</dbReference>
<evidence type="ECO:0000256" key="2">
    <source>
        <dbReference type="SAM" id="MobiDB-lite"/>
    </source>
</evidence>
<evidence type="ECO:0000313" key="5">
    <source>
        <dbReference type="Proteomes" id="UP000198802"/>
    </source>
</evidence>
<proteinExistence type="predicted"/>
<name>A0A0S4QQ63_9ACTN</name>
<dbReference type="Gene3D" id="3.20.20.100">
    <property type="entry name" value="NADP-dependent oxidoreductase domain"/>
    <property type="match status" value="1"/>
</dbReference>
<protein>
    <submittedName>
        <fullName evidence="4">Predicted oxidoreductase</fullName>
    </submittedName>
</protein>
<keyword evidence="5" id="KW-1185">Reference proteome</keyword>
<dbReference type="GO" id="GO:0005829">
    <property type="term" value="C:cytosol"/>
    <property type="evidence" value="ECO:0007669"/>
    <property type="project" value="UniProtKB-ARBA"/>
</dbReference>
<keyword evidence="1" id="KW-0560">Oxidoreductase</keyword>
<dbReference type="AlphaFoldDB" id="A0A0S4QQ63"/>
<dbReference type="InterPro" id="IPR036812">
    <property type="entry name" value="NAD(P)_OxRdtase_dom_sf"/>
</dbReference>
<dbReference type="PANTHER" id="PTHR43364:SF4">
    <property type="entry name" value="NAD(P)-LINKED OXIDOREDUCTASE SUPERFAMILY PROTEIN"/>
    <property type="match status" value="1"/>
</dbReference>
<evidence type="ECO:0000313" key="4">
    <source>
        <dbReference type="EMBL" id="CUU57385.1"/>
    </source>
</evidence>
<dbReference type="GO" id="GO:0016491">
    <property type="term" value="F:oxidoreductase activity"/>
    <property type="evidence" value="ECO:0007669"/>
    <property type="project" value="UniProtKB-KW"/>
</dbReference>
<reference evidence="5" key="1">
    <citation type="submission" date="2015-11" db="EMBL/GenBank/DDBJ databases">
        <authorList>
            <person name="Varghese N."/>
        </authorList>
    </citation>
    <scope>NUCLEOTIDE SEQUENCE [LARGE SCALE GENOMIC DNA]</scope>
    <source>
        <strain evidence="5">DSM 45899</strain>
    </source>
</reference>
<feature type="region of interest" description="Disordered" evidence="2">
    <location>
        <begin position="318"/>
        <end position="339"/>
    </location>
</feature>
<dbReference type="InterPro" id="IPR050523">
    <property type="entry name" value="AKR_Detox_Biosynth"/>
</dbReference>